<name>A0A6J7X5E0_9CAUD</name>
<protein>
    <submittedName>
        <fullName evidence="1">Uncharacterized protein</fullName>
    </submittedName>
</protein>
<accession>A0A6J7X5E0</accession>
<organism evidence="1">
    <name type="scientific">uncultured Caudovirales phage</name>
    <dbReference type="NCBI Taxonomy" id="2100421"/>
    <lineage>
        <taxon>Viruses</taxon>
        <taxon>Duplodnaviria</taxon>
        <taxon>Heunggongvirae</taxon>
        <taxon>Uroviricota</taxon>
        <taxon>Caudoviricetes</taxon>
        <taxon>Peduoviridae</taxon>
        <taxon>Maltschvirus</taxon>
        <taxon>Maltschvirus maltsch</taxon>
    </lineage>
</organism>
<gene>
    <name evidence="1" type="ORF">UFOVP393_55</name>
</gene>
<reference evidence="1" key="1">
    <citation type="submission" date="2020-05" db="EMBL/GenBank/DDBJ databases">
        <authorList>
            <person name="Chiriac C."/>
            <person name="Salcher M."/>
            <person name="Ghai R."/>
            <person name="Kavagutti S V."/>
        </authorList>
    </citation>
    <scope>NUCLEOTIDE SEQUENCE</scope>
</reference>
<dbReference type="EMBL" id="LR798335">
    <property type="protein sequence ID" value="CAB5224321.1"/>
    <property type="molecule type" value="Genomic_DNA"/>
</dbReference>
<proteinExistence type="predicted"/>
<evidence type="ECO:0000313" key="1">
    <source>
        <dbReference type="EMBL" id="CAB5224321.1"/>
    </source>
</evidence>
<sequence length="88" mass="10085">MTTKPDLMAMLIEIRDQLHTHPDFANGASKVHYAAHKTQAAMTLASNLLEQNNLLLSFCHRSFRALDEDYFPQLRDDLREALDKWGDA</sequence>